<evidence type="ECO:0000256" key="6">
    <source>
        <dbReference type="SAM" id="Phobius"/>
    </source>
</evidence>
<dbReference type="EMBL" id="MU853406">
    <property type="protein sequence ID" value="KAK4135274.1"/>
    <property type="molecule type" value="Genomic_DNA"/>
</dbReference>
<evidence type="ECO:0000256" key="1">
    <source>
        <dbReference type="ARBA" id="ARBA00004141"/>
    </source>
</evidence>
<evidence type="ECO:0000256" key="4">
    <source>
        <dbReference type="ARBA" id="ARBA00023136"/>
    </source>
</evidence>
<sequence length="590" mass="61768">MASQPAVRSPHIAHLGTPTQPYRERRPSPERLAKLGDGAIAIFFAFVAQLLIAGFQCGLGGGRVDFPASILAMAAVFVIFSVSGCILPGVEDFYCKRLKGATDLLNRHMSIGFTIPVIMICRGPISDARTIAMIIVCFALTGIFNTVFAYALTFPLQCLMVRSDKAFWADGAPDSEKGGGQGGSKLRMPIRSICEGSTTDSSLTLGTCTPGGATPEQRLSIVPTENSCSSEPSQPPPRWVHVRDWALDNPMLILCWLLALTVGLPLRYSASQNDVALATLLLFAVWLTTLTIQSAVKSAPALAPWQRTLLAGLLNPVLWTSLAMTAYALLDSTLSHRPLPAMLDTLQTHTTLSTLLLRASGATIPPPAHNNNNNPPGPTDPPHPPSWMAAGDIAISILNAGLVAWGCKLYECRAQLLSRAGLGVCAAAGVLALANVCGGPLLARALGVAPPARALAFAARSVTIALADPVMGALGGDAGLNAAMVVVSGIVYQMGLGLGVGGWLERRVVGRLMRVIEAATVQQRANDPRTVAAGVTVGINAAAMGTAYLYETQSEAAPHAALSMMALGVMTVVFSSISPLARWVIDGVSA</sequence>
<feature type="transmembrane region" description="Helical" evidence="6">
    <location>
        <begin position="482"/>
        <end position="504"/>
    </location>
</feature>
<feature type="transmembrane region" description="Helical" evidence="6">
    <location>
        <begin position="108"/>
        <end position="125"/>
    </location>
</feature>
<protein>
    <recommendedName>
        <fullName evidence="9">LrgB-like protein</fullName>
    </recommendedName>
</protein>
<feature type="transmembrane region" description="Helical" evidence="6">
    <location>
        <begin position="35"/>
        <end position="56"/>
    </location>
</feature>
<keyword evidence="8" id="KW-1185">Reference proteome</keyword>
<feature type="region of interest" description="Disordered" evidence="5">
    <location>
        <begin position="1"/>
        <end position="26"/>
    </location>
</feature>
<feature type="transmembrane region" description="Helical" evidence="6">
    <location>
        <begin position="68"/>
        <end position="87"/>
    </location>
</feature>
<keyword evidence="3 6" id="KW-1133">Transmembrane helix</keyword>
<feature type="region of interest" description="Disordered" evidence="5">
    <location>
        <begin position="365"/>
        <end position="384"/>
    </location>
</feature>
<comment type="caution">
    <text evidence="7">The sequence shown here is derived from an EMBL/GenBank/DDBJ whole genome shotgun (WGS) entry which is preliminary data.</text>
</comment>
<dbReference type="PANTHER" id="PTHR30249:SF0">
    <property type="entry name" value="PLASTIDAL GLYCOLATE_GLYCERATE TRANSLOCATOR 1, CHLOROPLASTIC"/>
    <property type="match status" value="1"/>
</dbReference>
<organism evidence="7 8">
    <name type="scientific">Trichocladium antarcticum</name>
    <dbReference type="NCBI Taxonomy" id="1450529"/>
    <lineage>
        <taxon>Eukaryota</taxon>
        <taxon>Fungi</taxon>
        <taxon>Dikarya</taxon>
        <taxon>Ascomycota</taxon>
        <taxon>Pezizomycotina</taxon>
        <taxon>Sordariomycetes</taxon>
        <taxon>Sordariomycetidae</taxon>
        <taxon>Sordariales</taxon>
        <taxon>Chaetomiaceae</taxon>
        <taxon>Trichocladium</taxon>
    </lineage>
</organism>
<dbReference type="GO" id="GO:0016020">
    <property type="term" value="C:membrane"/>
    <property type="evidence" value="ECO:0007669"/>
    <property type="project" value="UniProtKB-SubCell"/>
</dbReference>
<reference evidence="7" key="1">
    <citation type="journal article" date="2023" name="Mol. Phylogenet. Evol.">
        <title>Genome-scale phylogeny and comparative genomics of the fungal order Sordariales.</title>
        <authorList>
            <person name="Hensen N."/>
            <person name="Bonometti L."/>
            <person name="Westerberg I."/>
            <person name="Brannstrom I.O."/>
            <person name="Guillou S."/>
            <person name="Cros-Aarteil S."/>
            <person name="Calhoun S."/>
            <person name="Haridas S."/>
            <person name="Kuo A."/>
            <person name="Mondo S."/>
            <person name="Pangilinan J."/>
            <person name="Riley R."/>
            <person name="LaButti K."/>
            <person name="Andreopoulos B."/>
            <person name="Lipzen A."/>
            <person name="Chen C."/>
            <person name="Yan M."/>
            <person name="Daum C."/>
            <person name="Ng V."/>
            <person name="Clum A."/>
            <person name="Steindorff A."/>
            <person name="Ohm R.A."/>
            <person name="Martin F."/>
            <person name="Silar P."/>
            <person name="Natvig D.O."/>
            <person name="Lalanne C."/>
            <person name="Gautier V."/>
            <person name="Ament-Velasquez S.L."/>
            <person name="Kruys A."/>
            <person name="Hutchinson M.I."/>
            <person name="Powell A.J."/>
            <person name="Barry K."/>
            <person name="Miller A.N."/>
            <person name="Grigoriev I.V."/>
            <person name="Debuchy R."/>
            <person name="Gladieux P."/>
            <person name="Hiltunen Thoren M."/>
            <person name="Johannesson H."/>
        </authorList>
    </citation>
    <scope>NUCLEOTIDE SEQUENCE</scope>
    <source>
        <strain evidence="7">CBS 123565</strain>
    </source>
</reference>
<feature type="compositionally biased region" description="Pro residues" evidence="5">
    <location>
        <begin position="375"/>
        <end position="384"/>
    </location>
</feature>
<dbReference type="AlphaFoldDB" id="A0AAN6UM40"/>
<gene>
    <name evidence="7" type="ORF">BT67DRAFT_377824</name>
</gene>
<feature type="transmembrane region" description="Helical" evidence="6">
    <location>
        <begin position="131"/>
        <end position="152"/>
    </location>
</feature>
<feature type="transmembrane region" description="Helical" evidence="6">
    <location>
        <begin position="251"/>
        <end position="270"/>
    </location>
</feature>
<feature type="transmembrane region" description="Helical" evidence="6">
    <location>
        <begin position="276"/>
        <end position="296"/>
    </location>
</feature>
<evidence type="ECO:0000313" key="8">
    <source>
        <dbReference type="Proteomes" id="UP001304895"/>
    </source>
</evidence>
<dbReference type="PANTHER" id="PTHR30249">
    <property type="entry name" value="PUTATIVE SEROTONIN TRANSPORTER"/>
    <property type="match status" value="1"/>
</dbReference>
<evidence type="ECO:0008006" key="9">
    <source>
        <dbReference type="Google" id="ProtNLM"/>
    </source>
</evidence>
<keyword evidence="4 6" id="KW-0472">Membrane</keyword>
<dbReference type="Proteomes" id="UP001304895">
    <property type="component" value="Unassembled WGS sequence"/>
</dbReference>
<keyword evidence="2 6" id="KW-0812">Transmembrane</keyword>
<feature type="transmembrane region" description="Helical" evidence="6">
    <location>
        <begin position="422"/>
        <end position="443"/>
    </location>
</feature>
<comment type="subcellular location">
    <subcellularLocation>
        <location evidence="1">Membrane</location>
        <topology evidence="1">Multi-pass membrane protein</topology>
    </subcellularLocation>
</comment>
<evidence type="ECO:0000256" key="2">
    <source>
        <dbReference type="ARBA" id="ARBA00022692"/>
    </source>
</evidence>
<feature type="transmembrane region" description="Helical" evidence="6">
    <location>
        <begin position="531"/>
        <end position="550"/>
    </location>
</feature>
<accession>A0AAN6UM40</accession>
<evidence type="ECO:0000313" key="7">
    <source>
        <dbReference type="EMBL" id="KAK4135274.1"/>
    </source>
</evidence>
<name>A0AAN6UM40_9PEZI</name>
<proteinExistence type="predicted"/>
<dbReference type="InterPro" id="IPR007300">
    <property type="entry name" value="CidB/LrgB"/>
</dbReference>
<evidence type="ECO:0000256" key="3">
    <source>
        <dbReference type="ARBA" id="ARBA00022989"/>
    </source>
</evidence>
<reference evidence="7" key="2">
    <citation type="submission" date="2023-05" db="EMBL/GenBank/DDBJ databases">
        <authorList>
            <consortium name="Lawrence Berkeley National Laboratory"/>
            <person name="Steindorff A."/>
            <person name="Hensen N."/>
            <person name="Bonometti L."/>
            <person name="Westerberg I."/>
            <person name="Brannstrom I.O."/>
            <person name="Guillou S."/>
            <person name="Cros-Aarteil S."/>
            <person name="Calhoun S."/>
            <person name="Haridas S."/>
            <person name="Kuo A."/>
            <person name="Mondo S."/>
            <person name="Pangilinan J."/>
            <person name="Riley R."/>
            <person name="Labutti K."/>
            <person name="Andreopoulos B."/>
            <person name="Lipzen A."/>
            <person name="Chen C."/>
            <person name="Yanf M."/>
            <person name="Daum C."/>
            <person name="Ng V."/>
            <person name="Clum A."/>
            <person name="Ohm R."/>
            <person name="Martin F."/>
            <person name="Silar P."/>
            <person name="Natvig D."/>
            <person name="Lalanne C."/>
            <person name="Gautier V."/>
            <person name="Ament-Velasquez S.L."/>
            <person name="Kruys A."/>
            <person name="Hutchinson M.I."/>
            <person name="Powell A.J."/>
            <person name="Barry K."/>
            <person name="Miller A.N."/>
            <person name="Grigoriev I.V."/>
            <person name="Debuchy R."/>
            <person name="Gladieux P."/>
            <person name="Thoren M.H."/>
            <person name="Johannesson H."/>
        </authorList>
    </citation>
    <scope>NUCLEOTIDE SEQUENCE</scope>
    <source>
        <strain evidence="7">CBS 123565</strain>
    </source>
</reference>
<feature type="transmembrane region" description="Helical" evidence="6">
    <location>
        <begin position="308"/>
        <end position="330"/>
    </location>
</feature>
<dbReference type="Pfam" id="PF04172">
    <property type="entry name" value="LrgB"/>
    <property type="match status" value="2"/>
</dbReference>
<evidence type="ECO:0000256" key="5">
    <source>
        <dbReference type="SAM" id="MobiDB-lite"/>
    </source>
</evidence>
<feature type="transmembrane region" description="Helical" evidence="6">
    <location>
        <begin position="562"/>
        <end position="585"/>
    </location>
</feature>
<feature type="transmembrane region" description="Helical" evidence="6">
    <location>
        <begin position="387"/>
        <end position="410"/>
    </location>
</feature>